<reference evidence="3" key="2">
    <citation type="journal article" date="2007" name="Science">
        <title>Draft genome sequence of the sexually transmitted pathogen Trichomonas vaginalis.</title>
        <authorList>
            <person name="Carlton J.M."/>
            <person name="Hirt R.P."/>
            <person name="Silva J.C."/>
            <person name="Delcher A.L."/>
            <person name="Schatz M."/>
            <person name="Zhao Q."/>
            <person name="Wortman J.R."/>
            <person name="Bidwell S.L."/>
            <person name="Alsmark U.C.M."/>
            <person name="Besteiro S."/>
            <person name="Sicheritz-Ponten T."/>
            <person name="Noel C.J."/>
            <person name="Dacks J.B."/>
            <person name="Foster P.G."/>
            <person name="Simillion C."/>
            <person name="Van de Peer Y."/>
            <person name="Miranda-Saavedra D."/>
            <person name="Barton G.J."/>
            <person name="Westrop G.D."/>
            <person name="Mueller S."/>
            <person name="Dessi D."/>
            <person name="Fiori P.L."/>
            <person name="Ren Q."/>
            <person name="Paulsen I."/>
            <person name="Zhang H."/>
            <person name="Bastida-Corcuera F.D."/>
            <person name="Simoes-Barbosa A."/>
            <person name="Brown M.T."/>
            <person name="Hayes R.D."/>
            <person name="Mukherjee M."/>
            <person name="Okumura C.Y."/>
            <person name="Schneider R."/>
            <person name="Smith A.J."/>
            <person name="Vanacova S."/>
            <person name="Villalvazo M."/>
            <person name="Haas B.J."/>
            <person name="Pertea M."/>
            <person name="Feldblyum T.V."/>
            <person name="Utterback T.R."/>
            <person name="Shu C.L."/>
            <person name="Osoegawa K."/>
            <person name="de Jong P.J."/>
            <person name="Hrdy I."/>
            <person name="Horvathova L."/>
            <person name="Zubacova Z."/>
            <person name="Dolezal P."/>
            <person name="Malik S.B."/>
            <person name="Logsdon J.M. Jr."/>
            <person name="Henze K."/>
            <person name="Gupta A."/>
            <person name="Wang C.C."/>
            <person name="Dunne R.L."/>
            <person name="Upcroft J.A."/>
            <person name="Upcroft P."/>
            <person name="White O."/>
            <person name="Salzberg S.L."/>
            <person name="Tang P."/>
            <person name="Chiu C.-H."/>
            <person name="Lee Y.-S."/>
            <person name="Embley T.M."/>
            <person name="Coombs G.H."/>
            <person name="Mottram J.C."/>
            <person name="Tachezy J."/>
            <person name="Fraser-Liggett C.M."/>
            <person name="Johnson P.J."/>
        </authorList>
    </citation>
    <scope>NUCLEOTIDE SEQUENCE [LARGE SCALE GENOMIC DNA]</scope>
    <source>
        <strain evidence="3">G3</strain>
    </source>
</reference>
<dbReference type="PANTHER" id="PTHR16861">
    <property type="entry name" value="GLYCOPROTEIN 38"/>
    <property type="match status" value="1"/>
</dbReference>
<dbReference type="EMBL" id="DS113293">
    <property type="protein sequence ID" value="EAY12927.1"/>
    <property type="molecule type" value="Genomic_DNA"/>
</dbReference>
<protein>
    <submittedName>
        <fullName evidence="3">Uncharacterized protein</fullName>
    </submittedName>
</protein>
<evidence type="ECO:0000313" key="3">
    <source>
        <dbReference type="EMBL" id="EAY12927.1"/>
    </source>
</evidence>
<proteinExistence type="predicted"/>
<feature type="region of interest" description="Disordered" evidence="1">
    <location>
        <begin position="229"/>
        <end position="334"/>
    </location>
</feature>
<gene>
    <name evidence="3" type="ORF">TVAG_404730</name>
</gene>
<feature type="compositionally biased region" description="Basic and acidic residues" evidence="1">
    <location>
        <begin position="319"/>
        <end position="330"/>
    </location>
</feature>
<feature type="compositionally biased region" description="Acidic residues" evidence="1">
    <location>
        <begin position="244"/>
        <end position="255"/>
    </location>
</feature>
<name>A2E2Z1_TRIV3</name>
<dbReference type="KEGG" id="tva:4770899"/>
<keyword evidence="2" id="KW-0812">Transmembrane</keyword>
<feature type="compositionally biased region" description="Low complexity" evidence="1">
    <location>
        <begin position="257"/>
        <end position="289"/>
    </location>
</feature>
<evidence type="ECO:0000256" key="1">
    <source>
        <dbReference type="SAM" id="MobiDB-lite"/>
    </source>
</evidence>
<dbReference type="VEuPathDB" id="TrichDB:TVAG_404730"/>
<dbReference type="RefSeq" id="XP_001325150.1">
    <property type="nucleotide sequence ID" value="XM_001325115.1"/>
</dbReference>
<sequence length="381" mass="41686">MTAKQKVVILFPGLKFCAYGSIMVASNRPFTATTKDPYLDQDGTWKFNDESTTTTNPLLILPKIPAQYDEPTQFDHYPITLFTCSMCNVQVAYIAPSYVSSKEMYGTTITDLHRVRISTKLDNEKKLHSKMVMDPPGFFHDTFHVYGEFNHTYHYKKSSEDANLVTVPDGLIEGQEGNLSISYSLSALVTSNAPLDPQSVTIAYNTPVQTTATTNFFPEFDITISSEGGIFTKDDADTPFPINPDEEDPTPEPEPEPSTSSSVTQEPEPEPSSSSHTPEPQTSSSSQSTPAPPSPKPTEKPTPTPEPKPQKPTPAPTKKQTDEPKPDDQKTGLTKGQKAMIGGIVAAVIVLIIVAVVIVLLIRNKKEEGSNVITHELVTLV</sequence>
<organism evidence="3 4">
    <name type="scientific">Trichomonas vaginalis (strain ATCC PRA-98 / G3)</name>
    <dbReference type="NCBI Taxonomy" id="412133"/>
    <lineage>
        <taxon>Eukaryota</taxon>
        <taxon>Metamonada</taxon>
        <taxon>Parabasalia</taxon>
        <taxon>Trichomonadida</taxon>
        <taxon>Trichomonadidae</taxon>
        <taxon>Trichomonas</taxon>
    </lineage>
</organism>
<dbReference type="AlphaFoldDB" id="A2E2Z1"/>
<evidence type="ECO:0000256" key="2">
    <source>
        <dbReference type="SAM" id="Phobius"/>
    </source>
</evidence>
<reference evidence="3" key="1">
    <citation type="submission" date="2006-10" db="EMBL/GenBank/DDBJ databases">
        <authorList>
            <person name="Amadeo P."/>
            <person name="Zhao Q."/>
            <person name="Wortman J."/>
            <person name="Fraser-Liggett C."/>
            <person name="Carlton J."/>
        </authorList>
    </citation>
    <scope>NUCLEOTIDE SEQUENCE</scope>
    <source>
        <strain evidence="3">G3</strain>
    </source>
</reference>
<keyword evidence="4" id="KW-1185">Reference proteome</keyword>
<dbReference type="InParanoid" id="A2E2Z1"/>
<evidence type="ECO:0000313" key="4">
    <source>
        <dbReference type="Proteomes" id="UP000001542"/>
    </source>
</evidence>
<dbReference type="Proteomes" id="UP000001542">
    <property type="component" value="Unassembled WGS sequence"/>
</dbReference>
<feature type="transmembrane region" description="Helical" evidence="2">
    <location>
        <begin position="339"/>
        <end position="362"/>
    </location>
</feature>
<dbReference type="PANTHER" id="PTHR16861:SF4">
    <property type="entry name" value="SH3 DOMAIN PROTEIN (AFU_ORTHOLOGUE AFUA_1G13610)"/>
    <property type="match status" value="1"/>
</dbReference>
<keyword evidence="2" id="KW-0472">Membrane</keyword>
<feature type="compositionally biased region" description="Pro residues" evidence="1">
    <location>
        <begin position="290"/>
        <end position="315"/>
    </location>
</feature>
<dbReference type="VEuPathDB" id="TrichDB:TVAGG3_0847540"/>
<keyword evidence="2" id="KW-1133">Transmembrane helix</keyword>
<accession>A2E2Z1</accession>